<dbReference type="InterPro" id="IPR011055">
    <property type="entry name" value="Dup_hybrid_motif"/>
</dbReference>
<name>A0A9D0YYG4_9FIRM</name>
<evidence type="ECO:0000259" key="4">
    <source>
        <dbReference type="PROSITE" id="PS51782"/>
    </source>
</evidence>
<dbReference type="GO" id="GO:0004222">
    <property type="term" value="F:metalloendopeptidase activity"/>
    <property type="evidence" value="ECO:0007669"/>
    <property type="project" value="TreeGrafter"/>
</dbReference>
<evidence type="ECO:0000256" key="2">
    <source>
        <dbReference type="SAM" id="SignalP"/>
    </source>
</evidence>
<dbReference type="CDD" id="cd12797">
    <property type="entry name" value="M23_peptidase"/>
    <property type="match status" value="1"/>
</dbReference>
<dbReference type="InterPro" id="IPR018392">
    <property type="entry name" value="LysM"/>
</dbReference>
<evidence type="ECO:0000313" key="5">
    <source>
        <dbReference type="EMBL" id="HIQ64412.1"/>
    </source>
</evidence>
<proteinExistence type="predicted"/>
<comment type="caution">
    <text evidence="5">The sequence shown here is derived from an EMBL/GenBank/DDBJ whole genome shotgun (WGS) entry which is preliminary data.</text>
</comment>
<feature type="signal peptide" evidence="2">
    <location>
        <begin position="1"/>
        <end position="29"/>
    </location>
</feature>
<dbReference type="Proteomes" id="UP000886725">
    <property type="component" value="Unassembled WGS sequence"/>
</dbReference>
<dbReference type="Pfam" id="PF01476">
    <property type="entry name" value="LysM"/>
    <property type="match status" value="1"/>
</dbReference>
<dbReference type="InterPro" id="IPR016047">
    <property type="entry name" value="M23ase_b-sheet_dom"/>
</dbReference>
<dbReference type="PROSITE" id="PS51782">
    <property type="entry name" value="LYSM"/>
    <property type="match status" value="1"/>
</dbReference>
<dbReference type="PROSITE" id="PS51109">
    <property type="entry name" value="G5"/>
    <property type="match status" value="1"/>
</dbReference>
<dbReference type="InterPro" id="IPR050570">
    <property type="entry name" value="Cell_wall_metabolism_enzyme"/>
</dbReference>
<dbReference type="EMBL" id="DVFU01000031">
    <property type="protein sequence ID" value="HIQ64412.1"/>
    <property type="molecule type" value="Genomic_DNA"/>
</dbReference>
<dbReference type="SMART" id="SM01208">
    <property type="entry name" value="G5"/>
    <property type="match status" value="1"/>
</dbReference>
<organism evidence="5 6">
    <name type="scientific">Candidatus Faecenecus gallistercoris</name>
    <dbReference type="NCBI Taxonomy" id="2840793"/>
    <lineage>
        <taxon>Bacteria</taxon>
        <taxon>Bacillati</taxon>
        <taxon>Bacillota</taxon>
        <taxon>Bacillota incertae sedis</taxon>
        <taxon>Candidatus Faecenecus</taxon>
    </lineage>
</organism>
<feature type="domain" description="LysM" evidence="4">
    <location>
        <begin position="222"/>
        <end position="268"/>
    </location>
</feature>
<dbReference type="Pfam" id="PF01551">
    <property type="entry name" value="Peptidase_M23"/>
    <property type="match status" value="1"/>
</dbReference>
<dbReference type="Gene3D" id="3.10.350.10">
    <property type="entry name" value="LysM domain"/>
    <property type="match status" value="1"/>
</dbReference>
<dbReference type="InterPro" id="IPR011098">
    <property type="entry name" value="G5_dom"/>
</dbReference>
<sequence>MNKRTVFYILFSFLLSGALVFMGFVPAEAETPQDVYRVYLGGKSIGLIYSADKLNEYIDQDQNSIKEQYGVDKVYAPTDLDIQKEVTFGEKISTVEEIYKTIKDQSPFAISGYAISISGSEDANEDGTTTVIPDQVIYVLDQNVFVDAVQRTIRAFVDTNQYDAFLNDNQAPIVDTGTILEDVYVSNDIKAVETTIPVTETIYTKAEDLAKYLIYGTMEEQDQYVVQLGDTIADVSFNNRISTEEFLIANTNFKTANDLLFPGQVVTLGILQPQVKVIEESHVVERQTVNYETEYINDDTQYVGYESVRQEGSNGVNLVTQKIRKQNGQILSVVVTNTIEEVPSVKRIVVRGTKLKQSYSSSTIDDNVVVPVELGSWGWPTRQGYTLSSRYGYRWGKLHAAIDISGTGEGSPIYAANNGIVVFAGWRSGGSGYTVWIKHANGYYSEYAHMQRVTVSAGTIVYTGDVIGAMGHTGNAQGTHLHFGMWYGYPFRSSSFNPCNVLGC</sequence>
<dbReference type="Pfam" id="PF07501">
    <property type="entry name" value="G5"/>
    <property type="match status" value="1"/>
</dbReference>
<gene>
    <name evidence="5" type="ORF">IAC85_01595</name>
</gene>
<feature type="chain" id="PRO_5039015618" evidence="2">
    <location>
        <begin position="30"/>
        <end position="504"/>
    </location>
</feature>
<evidence type="ECO:0000313" key="6">
    <source>
        <dbReference type="Proteomes" id="UP000886725"/>
    </source>
</evidence>
<dbReference type="Gene3D" id="2.70.70.10">
    <property type="entry name" value="Glucose Permease (Domain IIA)"/>
    <property type="match status" value="1"/>
</dbReference>
<dbReference type="Gene3D" id="2.20.230.10">
    <property type="entry name" value="Resuscitation-promoting factor rpfb"/>
    <property type="match status" value="1"/>
</dbReference>
<evidence type="ECO:0000259" key="3">
    <source>
        <dbReference type="PROSITE" id="PS51109"/>
    </source>
</evidence>
<dbReference type="PANTHER" id="PTHR21666">
    <property type="entry name" value="PEPTIDASE-RELATED"/>
    <property type="match status" value="1"/>
</dbReference>
<dbReference type="SUPFAM" id="SSF51261">
    <property type="entry name" value="Duplicated hybrid motif"/>
    <property type="match status" value="1"/>
</dbReference>
<dbReference type="InterPro" id="IPR036779">
    <property type="entry name" value="LysM_dom_sf"/>
</dbReference>
<evidence type="ECO:0000256" key="1">
    <source>
        <dbReference type="ARBA" id="ARBA00022729"/>
    </source>
</evidence>
<reference evidence="5" key="1">
    <citation type="submission" date="2020-10" db="EMBL/GenBank/DDBJ databases">
        <authorList>
            <person name="Gilroy R."/>
        </authorList>
    </citation>
    <scope>NUCLEOTIDE SEQUENCE</scope>
    <source>
        <strain evidence="5">CHK165-10780</strain>
    </source>
</reference>
<dbReference type="CDD" id="cd00118">
    <property type="entry name" value="LysM"/>
    <property type="match status" value="1"/>
</dbReference>
<dbReference type="PANTHER" id="PTHR21666:SF270">
    <property type="entry name" value="MUREIN HYDROLASE ACTIVATOR ENVC"/>
    <property type="match status" value="1"/>
</dbReference>
<reference evidence="5" key="2">
    <citation type="journal article" date="2021" name="PeerJ">
        <title>Extensive microbial diversity within the chicken gut microbiome revealed by metagenomics and culture.</title>
        <authorList>
            <person name="Gilroy R."/>
            <person name="Ravi A."/>
            <person name="Getino M."/>
            <person name="Pursley I."/>
            <person name="Horton D.L."/>
            <person name="Alikhan N.F."/>
            <person name="Baker D."/>
            <person name="Gharbi K."/>
            <person name="Hall N."/>
            <person name="Watson M."/>
            <person name="Adriaenssens E.M."/>
            <person name="Foster-Nyarko E."/>
            <person name="Jarju S."/>
            <person name="Secka A."/>
            <person name="Antonio M."/>
            <person name="Oren A."/>
            <person name="Chaudhuri R.R."/>
            <person name="La Ragione R."/>
            <person name="Hildebrand F."/>
            <person name="Pallen M.J."/>
        </authorList>
    </citation>
    <scope>NUCLEOTIDE SEQUENCE</scope>
    <source>
        <strain evidence="5">CHK165-10780</strain>
    </source>
</reference>
<accession>A0A9D0YYG4</accession>
<dbReference type="AlphaFoldDB" id="A0A9D0YYG4"/>
<feature type="domain" description="G5" evidence="3">
    <location>
        <begin position="275"/>
        <end position="355"/>
    </location>
</feature>
<protein>
    <submittedName>
        <fullName evidence="5">M23 family metallopeptidase</fullName>
    </submittedName>
</protein>
<keyword evidence="1 2" id="KW-0732">Signal</keyword>